<gene>
    <name evidence="2" type="ORF">UFOVP1254_64</name>
</gene>
<organism evidence="2">
    <name type="scientific">uncultured Caudovirales phage</name>
    <dbReference type="NCBI Taxonomy" id="2100421"/>
    <lineage>
        <taxon>Viruses</taxon>
        <taxon>Duplodnaviria</taxon>
        <taxon>Heunggongvirae</taxon>
        <taxon>Uroviricota</taxon>
        <taxon>Caudoviricetes</taxon>
        <taxon>Peduoviridae</taxon>
        <taxon>Maltschvirus</taxon>
        <taxon>Maltschvirus maltsch</taxon>
    </lineage>
</organism>
<proteinExistence type="predicted"/>
<dbReference type="EMBL" id="LR797210">
    <property type="protein sequence ID" value="CAB4194446.1"/>
    <property type="molecule type" value="Genomic_DNA"/>
</dbReference>
<dbReference type="Pfam" id="PF22763">
    <property type="entry name" value="NrS1-1_pol-like_HBD"/>
    <property type="match status" value="1"/>
</dbReference>
<dbReference type="InterPro" id="IPR025048">
    <property type="entry name" value="DUF3987"/>
</dbReference>
<accession>A0A6J5RJE2</accession>
<dbReference type="Pfam" id="PF13148">
    <property type="entry name" value="DUF3987"/>
    <property type="match status" value="1"/>
</dbReference>
<evidence type="ECO:0000313" key="2">
    <source>
        <dbReference type="EMBL" id="CAB4194446.1"/>
    </source>
</evidence>
<sequence>MPIDCNRLPEELCWTAQWCVAGPDDNGKYRVPNTVVGNRLRHADPTDPRSWGDFETAREFTEVYPAYGLGFVLSSADPYVCIDLDIKNANNEPNPLKWTSEEIIARHHKIIEAFDSYTERSASGQGFHIWLRGGSGRGARRDGVEVYSQERFIVCTGDVFRDRPIVQATELLDTLIAEMRRAEPPILALVDNEQTESDETIFARAVGAENSSKFIELCNGRWQEMGYPSQSEADAALLTMLAFYTKSNSQVFRMFRTTMLGKRDKAVKNDYYLGMSLRKIRSIEAAENESAEHGKALASALLQRMAAPVWAHAAPMAAHAAPGAVAAGFAMPSTGAALKQPQNTGNIESLHLGPLPNPEEVVKNGPPREYPEIAYPPGFVGEVADYIFRTAPRPVREVAIVAALGLFAGICGKSFCIPQSGLNLYVILVGQSGVGKEAMHSGISTILRKLSSATPDAAKFVDFSVFVSAPALMKAVSENTSFVNVCGEFGKTLERMSRDASMDMNVAQLRTAMTNLYQKSGPNAMLGGLGYSDKDKNTSSVTGAAYSMIGETTPGTLYDSLTDSMMADGFLSRFTMVEYSGSRPAANRNPDMTMSDAMIEHFVYLCKTSADTKESSCDPTMVAFDTDAQQFLDHFDVICDKQIDSTSDEGWRQMWNRAHLKALRIAAILAVADNHFAPKVELRHATWAYDLIMRDIAIMMRRVDAGDVGSSDSTRENKLLSLCVKWLTSDAPVAAIHEHGEMVKLGIIPRKYFQLMTQRVSSFNTHKLGQAASLDMAVRSLMAGGYLQEVPKAEAIQKFSFHGACYRILNLPSATTPARQQLSRAQSA</sequence>
<name>A0A6J5RJE2_9CAUD</name>
<dbReference type="InterPro" id="IPR054468">
    <property type="entry name" value="NrSPol-like_HBD"/>
</dbReference>
<protein>
    <recommendedName>
        <fullName evidence="1">NrS-1 polymerase-like HBD domain-containing protein</fullName>
    </recommendedName>
</protein>
<evidence type="ECO:0000259" key="1">
    <source>
        <dbReference type="Pfam" id="PF22763"/>
    </source>
</evidence>
<feature type="domain" description="NrS-1 polymerase-like HBD" evidence="1">
    <location>
        <begin position="230"/>
        <end position="277"/>
    </location>
</feature>
<reference evidence="2" key="1">
    <citation type="submission" date="2020-05" db="EMBL/GenBank/DDBJ databases">
        <authorList>
            <person name="Chiriac C."/>
            <person name="Salcher M."/>
            <person name="Ghai R."/>
            <person name="Kavagutti S V."/>
        </authorList>
    </citation>
    <scope>NUCLEOTIDE SEQUENCE</scope>
</reference>